<gene>
    <name evidence="1" type="ORF">CC78DRAFT_571012</name>
</gene>
<sequence>MAQYSLPFKDHLQTHTGFPITFLIGPNSTRFDIHNTLLHTLSIPFIKSNGTPKNVLHPIILRSLDPHDFKSLWDWIYDDKPPSYENESDVLGLMKMWVTAGAVAMSSYQNACLRFAMACMQPASFTVPIETVAYVYQHTPPSSKLRKFVITLFVQRSEPQTHFFAPQYAQILRDCVREMKWLHRVRLQNLEGVEGYVLEEEFKAVRWVNKEKRRVEMWYVTEGKMVEVKKLRFPLPAYLVWGENWEALPDGFFVSAGESSEGAVELRGQV</sequence>
<accession>A0A9P4K756</accession>
<keyword evidence="2" id="KW-1185">Reference proteome</keyword>
<dbReference type="EMBL" id="ML986674">
    <property type="protein sequence ID" value="KAF2260704.1"/>
    <property type="molecule type" value="Genomic_DNA"/>
</dbReference>
<protein>
    <recommendedName>
        <fullName evidence="3">BTB domain-containing protein</fullName>
    </recommendedName>
</protein>
<evidence type="ECO:0000313" key="1">
    <source>
        <dbReference type="EMBL" id="KAF2260704.1"/>
    </source>
</evidence>
<proteinExistence type="predicted"/>
<comment type="caution">
    <text evidence="1">The sequence shown here is derived from an EMBL/GenBank/DDBJ whole genome shotgun (WGS) entry which is preliminary data.</text>
</comment>
<dbReference type="OrthoDB" id="194443at2759"/>
<evidence type="ECO:0000313" key="2">
    <source>
        <dbReference type="Proteomes" id="UP000800093"/>
    </source>
</evidence>
<organism evidence="1 2">
    <name type="scientific">Lojkania enalia</name>
    <dbReference type="NCBI Taxonomy" id="147567"/>
    <lineage>
        <taxon>Eukaryota</taxon>
        <taxon>Fungi</taxon>
        <taxon>Dikarya</taxon>
        <taxon>Ascomycota</taxon>
        <taxon>Pezizomycotina</taxon>
        <taxon>Dothideomycetes</taxon>
        <taxon>Pleosporomycetidae</taxon>
        <taxon>Pleosporales</taxon>
        <taxon>Pleosporales incertae sedis</taxon>
        <taxon>Lojkania</taxon>
    </lineage>
</organism>
<dbReference type="Proteomes" id="UP000800093">
    <property type="component" value="Unassembled WGS sequence"/>
</dbReference>
<name>A0A9P4K756_9PLEO</name>
<evidence type="ECO:0008006" key="3">
    <source>
        <dbReference type="Google" id="ProtNLM"/>
    </source>
</evidence>
<dbReference type="AlphaFoldDB" id="A0A9P4K756"/>
<reference evidence="2" key="1">
    <citation type="journal article" date="2020" name="Stud. Mycol.">
        <title>101 Dothideomycetes genomes: A test case for predicting lifestyles and emergence of pathogens.</title>
        <authorList>
            <person name="Haridas S."/>
            <person name="Albert R."/>
            <person name="Binder M."/>
            <person name="Bloem J."/>
            <person name="LaButti K."/>
            <person name="Salamov A."/>
            <person name="Andreopoulos B."/>
            <person name="Baker S."/>
            <person name="Barry K."/>
            <person name="Bills G."/>
            <person name="Bluhm B."/>
            <person name="Cannon C."/>
            <person name="Castanera R."/>
            <person name="Culley D."/>
            <person name="Daum C."/>
            <person name="Ezra D."/>
            <person name="Gonzalez J."/>
            <person name="Henrissat B."/>
            <person name="Kuo A."/>
            <person name="Liang C."/>
            <person name="Lipzen A."/>
            <person name="Lutzoni F."/>
            <person name="Magnuson J."/>
            <person name="Mondo S."/>
            <person name="Nolan M."/>
            <person name="Ohm R."/>
            <person name="Pangilinan J."/>
            <person name="Park H.-J."/>
            <person name="Ramirez L."/>
            <person name="Alfaro M."/>
            <person name="Sun H."/>
            <person name="Tritt A."/>
            <person name="Yoshinaga Y."/>
            <person name="Zwiers L.-H."/>
            <person name="Turgeon B."/>
            <person name="Goodwin S."/>
            <person name="Spatafora J."/>
            <person name="Crous P."/>
            <person name="Grigoriev I."/>
        </authorList>
    </citation>
    <scope>NUCLEOTIDE SEQUENCE [LARGE SCALE GENOMIC DNA]</scope>
    <source>
        <strain evidence="2">CBS 304.66</strain>
    </source>
</reference>